<name>A0A1I3T5S8_9PLAN</name>
<accession>A0A1I3T5S8</accession>
<dbReference type="AlphaFoldDB" id="A0A1I3T5S8"/>
<keyword evidence="2" id="KW-1185">Reference proteome</keyword>
<evidence type="ECO:0000313" key="2">
    <source>
        <dbReference type="Proteomes" id="UP000199518"/>
    </source>
</evidence>
<proteinExistence type="predicted"/>
<sequence length="95" mass="10385">MEREQVKATLQQLHQQIRSGGPVDPETQALLQQLADDVNLLLQKSANPGAVKTVEPEQQSVLDRLLSFTDEFADTHPQLAEAIGRVATALSRIGI</sequence>
<protein>
    <recommendedName>
        <fullName evidence="3">DUF4404 family protein</fullName>
    </recommendedName>
</protein>
<evidence type="ECO:0000313" key="1">
    <source>
        <dbReference type="EMBL" id="SFJ66404.1"/>
    </source>
</evidence>
<dbReference type="EMBL" id="FOQD01000028">
    <property type="protein sequence ID" value="SFJ66404.1"/>
    <property type="molecule type" value="Genomic_DNA"/>
</dbReference>
<organism evidence="1 2">
    <name type="scientific">Planctomicrobium piriforme</name>
    <dbReference type="NCBI Taxonomy" id="1576369"/>
    <lineage>
        <taxon>Bacteria</taxon>
        <taxon>Pseudomonadati</taxon>
        <taxon>Planctomycetota</taxon>
        <taxon>Planctomycetia</taxon>
        <taxon>Planctomycetales</taxon>
        <taxon>Planctomycetaceae</taxon>
        <taxon>Planctomicrobium</taxon>
    </lineage>
</organism>
<dbReference type="RefSeq" id="WP_139228699.1">
    <property type="nucleotide sequence ID" value="NZ_FOQD01000028.1"/>
</dbReference>
<dbReference type="InterPro" id="IPR025516">
    <property type="entry name" value="DUF4404"/>
</dbReference>
<dbReference type="Pfam" id="PF14357">
    <property type="entry name" value="DUF4404"/>
    <property type="match status" value="1"/>
</dbReference>
<gene>
    <name evidence="1" type="ORF">SAMN05421753_1281</name>
</gene>
<reference evidence="2" key="1">
    <citation type="submission" date="2016-10" db="EMBL/GenBank/DDBJ databases">
        <authorList>
            <person name="Varghese N."/>
            <person name="Submissions S."/>
        </authorList>
    </citation>
    <scope>NUCLEOTIDE SEQUENCE [LARGE SCALE GENOMIC DNA]</scope>
    <source>
        <strain evidence="2">DSM 26348</strain>
    </source>
</reference>
<evidence type="ECO:0008006" key="3">
    <source>
        <dbReference type="Google" id="ProtNLM"/>
    </source>
</evidence>
<dbReference type="Proteomes" id="UP000199518">
    <property type="component" value="Unassembled WGS sequence"/>
</dbReference>
<dbReference type="OrthoDB" id="281328at2"/>